<dbReference type="PANTHER" id="PTHR12815:SF23">
    <property type="entry name" value="OUTER MEMBRANE PROTEIN ASSEMBLY FACTOR BAMA"/>
    <property type="match status" value="1"/>
</dbReference>
<evidence type="ECO:0000313" key="13">
    <source>
        <dbReference type="Proteomes" id="UP000199347"/>
    </source>
</evidence>
<dbReference type="GO" id="GO:0009279">
    <property type="term" value="C:cell outer membrane"/>
    <property type="evidence" value="ECO:0007669"/>
    <property type="project" value="UniProtKB-SubCell"/>
</dbReference>
<keyword evidence="3 8" id="KW-0812">Transmembrane</keyword>
<keyword evidence="4 8" id="KW-0732">Signal</keyword>
<dbReference type="AlphaFoldDB" id="A0A1G5NLI4"/>
<protein>
    <recommendedName>
        <fullName evidence="8 9">Outer membrane protein assembly factor BamA</fullName>
    </recommendedName>
</protein>
<proteinExistence type="inferred from homology"/>
<feature type="domain" description="POTRA" evidence="11">
    <location>
        <begin position="412"/>
        <end position="485"/>
    </location>
</feature>
<evidence type="ECO:0000256" key="10">
    <source>
        <dbReference type="SAM" id="Phobius"/>
    </source>
</evidence>
<dbReference type="PIRSF" id="PIRSF006076">
    <property type="entry name" value="OM_assembly_OMP85"/>
    <property type="match status" value="1"/>
</dbReference>
<evidence type="ECO:0000313" key="12">
    <source>
        <dbReference type="EMBL" id="SCZ37601.1"/>
    </source>
</evidence>
<feature type="domain" description="POTRA" evidence="11">
    <location>
        <begin position="159"/>
        <end position="236"/>
    </location>
</feature>
<keyword evidence="2 8" id="KW-1134">Transmembrane beta strand</keyword>
<dbReference type="InterPro" id="IPR039910">
    <property type="entry name" value="D15-like"/>
</dbReference>
<feature type="domain" description="POTRA" evidence="11">
    <location>
        <begin position="91"/>
        <end position="158"/>
    </location>
</feature>
<dbReference type="HAMAP" id="MF_01430">
    <property type="entry name" value="OM_assembly_BamA"/>
    <property type="match status" value="1"/>
</dbReference>
<organism evidence="12 13">
    <name type="scientific">Afifella marina DSM 2698</name>
    <dbReference type="NCBI Taxonomy" id="1120955"/>
    <lineage>
        <taxon>Bacteria</taxon>
        <taxon>Pseudomonadati</taxon>
        <taxon>Pseudomonadota</taxon>
        <taxon>Alphaproteobacteria</taxon>
        <taxon>Hyphomicrobiales</taxon>
        <taxon>Afifellaceae</taxon>
        <taxon>Afifella</taxon>
    </lineage>
</organism>
<dbReference type="GO" id="GO:0043165">
    <property type="term" value="P:Gram-negative-bacterium-type cell outer membrane assembly"/>
    <property type="evidence" value="ECO:0007669"/>
    <property type="project" value="UniProtKB-UniRule"/>
</dbReference>
<feature type="transmembrane region" description="Helical" evidence="10">
    <location>
        <begin position="59"/>
        <end position="79"/>
    </location>
</feature>
<dbReference type="PANTHER" id="PTHR12815">
    <property type="entry name" value="SORTING AND ASSEMBLY MACHINERY SAMM50 PROTEIN FAMILY MEMBER"/>
    <property type="match status" value="1"/>
</dbReference>
<evidence type="ECO:0000256" key="1">
    <source>
        <dbReference type="ARBA" id="ARBA00004370"/>
    </source>
</evidence>
<dbReference type="Pfam" id="PF07244">
    <property type="entry name" value="POTRA"/>
    <property type="match status" value="5"/>
</dbReference>
<comment type="similarity">
    <text evidence="8">Belongs to the BamA family.</text>
</comment>
<dbReference type="STRING" id="1120955.SAMN03080610_02214"/>
<evidence type="ECO:0000256" key="2">
    <source>
        <dbReference type="ARBA" id="ARBA00022452"/>
    </source>
</evidence>
<evidence type="ECO:0000256" key="3">
    <source>
        <dbReference type="ARBA" id="ARBA00022692"/>
    </source>
</evidence>
<comment type="subunit">
    <text evidence="8">Part of the Bam complex.</text>
</comment>
<evidence type="ECO:0000256" key="7">
    <source>
        <dbReference type="ARBA" id="ARBA00023237"/>
    </source>
</evidence>
<evidence type="ECO:0000256" key="4">
    <source>
        <dbReference type="ARBA" id="ARBA00022729"/>
    </source>
</evidence>
<dbReference type="Pfam" id="PF01103">
    <property type="entry name" value="Omp85"/>
    <property type="match status" value="1"/>
</dbReference>
<evidence type="ECO:0000256" key="6">
    <source>
        <dbReference type="ARBA" id="ARBA00023136"/>
    </source>
</evidence>
<comment type="function">
    <text evidence="8">Part of the outer membrane protein assembly complex, which is involved in assembly and insertion of beta-barrel proteins into the outer membrane.</text>
</comment>
<evidence type="ECO:0000259" key="11">
    <source>
        <dbReference type="PROSITE" id="PS51779"/>
    </source>
</evidence>
<reference evidence="12 13" key="1">
    <citation type="submission" date="2016-10" db="EMBL/GenBank/DDBJ databases">
        <authorList>
            <person name="de Groot N.N."/>
        </authorList>
    </citation>
    <scope>NUCLEOTIDE SEQUENCE [LARGE SCALE GENOMIC DNA]</scope>
    <source>
        <strain evidence="12 13">DSM 2698</strain>
    </source>
</reference>
<evidence type="ECO:0000256" key="8">
    <source>
        <dbReference type="HAMAP-Rule" id="MF_01430"/>
    </source>
</evidence>
<dbReference type="EMBL" id="FMVW01000004">
    <property type="protein sequence ID" value="SCZ37601.1"/>
    <property type="molecule type" value="Genomic_DNA"/>
</dbReference>
<sequence length="840" mass="92974">MQLPNGHLAIKNGRIAWVASCFVPVSLRYERHNPRPFTRIWAAPQTRDRAKRHMKHRSLAGFIRGAVFAALTIMATGLVSGPGFVSQAEAAVVSSVAVNGNQRVDADTIRAYLLVKPGRSFSAEDVDESLKALFETGLFSDVQINQRGSTLVVHVEENPIINRINFEGNKKFKDDQLKGVVSSQPRGVFTRAKVQNDVQRILELYRRSGRFQGSVTPKVIDLPENRVNLVYEVSEGPKTGVSRITFIGNQHYSDGRLRNVVQTRESGLLSFLRSGDTYDPDRLSSDEERLRRFYLNRGFADYQLVSSVADLDRERNAFFVTFTMDEGPEYRFGQIQVDSIIPGIDPQSLMRLVTTDEGDVYSSEKVEKSMEAITIELASSGYAFAQVRPRVDRDPVNHTIGITYIVDEGPRAYIERIEISGNDRTRDYVIRREFDISEGDAYNRVLIDRAERRLRNLNYFDKVTVGAQPGSAPDRVIVTVSVQEKATGELSFGAGYSTSDGVLGDVSLTERNFLGRGYFVRAAVGAGESSKTYEFAFTDPYFLGRRVSAGFNVYRKDYEDNDYRSYDYTTTGGGITFGFPITEDFTVQLGYKIEQQEIDVPDFDIDTDPISACRNSSKAVCLAEGDTLVSSAVWSMIYDTLDNRLDPRDGMYGKLTQEIAGVGGDVSFVRTTASASLYRELLVDQEVIGMLRVQGGNITGLGEDVRLLDAFYKGGETIRGFESSGIGPRDIASDDHDALGAKYFAAATAEVVFPFPALPRELGLRAALFADAGTAWGTDISESDVPGIDVVDENGIRSSVGASLLWASPLGPIRADFAYVLSKEDYDETQFFRIGGGTKF</sequence>
<dbReference type="PROSITE" id="PS51779">
    <property type="entry name" value="POTRA"/>
    <property type="match status" value="3"/>
</dbReference>
<dbReference type="InterPro" id="IPR034746">
    <property type="entry name" value="POTRA"/>
</dbReference>
<comment type="subcellular location">
    <subcellularLocation>
        <location evidence="8">Cell outer membrane</location>
    </subcellularLocation>
    <subcellularLocation>
        <location evidence="1">Membrane</location>
    </subcellularLocation>
</comment>
<keyword evidence="13" id="KW-1185">Reference proteome</keyword>
<dbReference type="InterPro" id="IPR010827">
    <property type="entry name" value="BamA/TamA_POTRA"/>
</dbReference>
<evidence type="ECO:0000256" key="5">
    <source>
        <dbReference type="ARBA" id="ARBA00022737"/>
    </source>
</evidence>
<gene>
    <name evidence="8" type="primary">bamA</name>
    <name evidence="12" type="ORF">SAMN03080610_02214</name>
</gene>
<dbReference type="Gene3D" id="2.40.160.50">
    <property type="entry name" value="membrane protein fhac: a member of the omp85/tpsb transporter family"/>
    <property type="match status" value="1"/>
</dbReference>
<accession>A0A1G5NLI4</accession>
<dbReference type="GO" id="GO:0051205">
    <property type="term" value="P:protein insertion into membrane"/>
    <property type="evidence" value="ECO:0007669"/>
    <property type="project" value="UniProtKB-UniRule"/>
</dbReference>
<name>A0A1G5NLI4_AFIMA</name>
<dbReference type="Gene3D" id="3.10.20.310">
    <property type="entry name" value="membrane protein fhac"/>
    <property type="match status" value="5"/>
</dbReference>
<keyword evidence="7 8" id="KW-0998">Cell outer membrane</keyword>
<dbReference type="NCBIfam" id="TIGR03303">
    <property type="entry name" value="OM_YaeT"/>
    <property type="match status" value="1"/>
</dbReference>
<keyword evidence="10" id="KW-1133">Transmembrane helix</keyword>
<dbReference type="InterPro" id="IPR023707">
    <property type="entry name" value="OM_assembly_BamA"/>
</dbReference>
<dbReference type="InterPro" id="IPR000184">
    <property type="entry name" value="Bac_surfAg_D15"/>
</dbReference>
<dbReference type="Proteomes" id="UP000199347">
    <property type="component" value="Unassembled WGS sequence"/>
</dbReference>
<keyword evidence="6 8" id="KW-0472">Membrane</keyword>
<evidence type="ECO:0000256" key="9">
    <source>
        <dbReference type="NCBIfam" id="TIGR03303"/>
    </source>
</evidence>
<keyword evidence="5 8" id="KW-0677">Repeat</keyword>